<name>A0AAD7N447_9AGAR</name>
<evidence type="ECO:0000313" key="1">
    <source>
        <dbReference type="EMBL" id="KAJ7745666.1"/>
    </source>
</evidence>
<dbReference type="EMBL" id="JARKIB010000082">
    <property type="protein sequence ID" value="KAJ7745666.1"/>
    <property type="molecule type" value="Genomic_DNA"/>
</dbReference>
<protein>
    <recommendedName>
        <fullName evidence="3">F-box domain-containing protein</fullName>
    </recommendedName>
</protein>
<comment type="caution">
    <text evidence="1">The sequence shown here is derived from an EMBL/GenBank/DDBJ whole genome shotgun (WGS) entry which is preliminary data.</text>
</comment>
<reference evidence="1" key="1">
    <citation type="submission" date="2023-03" db="EMBL/GenBank/DDBJ databases">
        <title>Massive genome expansion in bonnet fungi (Mycena s.s.) driven by repeated elements and novel gene families across ecological guilds.</title>
        <authorList>
            <consortium name="Lawrence Berkeley National Laboratory"/>
            <person name="Harder C.B."/>
            <person name="Miyauchi S."/>
            <person name="Viragh M."/>
            <person name="Kuo A."/>
            <person name="Thoen E."/>
            <person name="Andreopoulos B."/>
            <person name="Lu D."/>
            <person name="Skrede I."/>
            <person name="Drula E."/>
            <person name="Henrissat B."/>
            <person name="Morin E."/>
            <person name="Kohler A."/>
            <person name="Barry K."/>
            <person name="LaButti K."/>
            <person name="Morin E."/>
            <person name="Salamov A."/>
            <person name="Lipzen A."/>
            <person name="Mereny Z."/>
            <person name="Hegedus B."/>
            <person name="Baldrian P."/>
            <person name="Stursova M."/>
            <person name="Weitz H."/>
            <person name="Taylor A."/>
            <person name="Grigoriev I.V."/>
            <person name="Nagy L.G."/>
            <person name="Martin F."/>
            <person name="Kauserud H."/>
        </authorList>
    </citation>
    <scope>NUCLEOTIDE SEQUENCE</scope>
    <source>
        <strain evidence="1">CBHHK182m</strain>
    </source>
</reference>
<keyword evidence="2" id="KW-1185">Reference proteome</keyword>
<accession>A0AAD7N447</accession>
<organism evidence="1 2">
    <name type="scientific">Mycena metata</name>
    <dbReference type="NCBI Taxonomy" id="1033252"/>
    <lineage>
        <taxon>Eukaryota</taxon>
        <taxon>Fungi</taxon>
        <taxon>Dikarya</taxon>
        <taxon>Basidiomycota</taxon>
        <taxon>Agaricomycotina</taxon>
        <taxon>Agaricomycetes</taxon>
        <taxon>Agaricomycetidae</taxon>
        <taxon>Agaricales</taxon>
        <taxon>Marasmiineae</taxon>
        <taxon>Mycenaceae</taxon>
        <taxon>Mycena</taxon>
    </lineage>
</organism>
<evidence type="ECO:0008006" key="3">
    <source>
        <dbReference type="Google" id="ProtNLM"/>
    </source>
</evidence>
<dbReference type="AlphaFoldDB" id="A0AAD7N447"/>
<dbReference type="Proteomes" id="UP001215598">
    <property type="component" value="Unassembled WGS sequence"/>
</dbReference>
<gene>
    <name evidence="1" type="ORF">B0H16DRAFT_970024</name>
</gene>
<evidence type="ECO:0000313" key="2">
    <source>
        <dbReference type="Proteomes" id="UP001215598"/>
    </source>
</evidence>
<proteinExistence type="predicted"/>
<sequence length="489" mass="55062">MDIMPPDARRARITKINEEIARLVAERHALTESLTFPVVTLPVEITSQIFLHCLPDNPLDPTAFNPSVVLGLVCRQWRDVALSLPQLWSAWSLAVDGVVSDNLILHSLELWQSRSQNRSLTIRLYHQDGAGQDVTSADEHWWQLAGDSAKLILPTILPHHQRWEHVELNLPLTFLRTLADATPSEGLPCLTHLLLGSTQADWGGDDASENRPITFFANAPRLRSLHLVLEAQCQLPRLDHVHLPYAQLTSFTGTSFSAAECLTVLAEMTSLLDCVFHLGPRVRFHNLGSPILSPLKSLKLYTNGPHARAVIVLENLKLPSLDTLLIGHEELVVPNVLQALSDRSGHTLLHFSCHTLGSEELVECLQTMPLLTTLELLDYDQAGLSDVIRHLDYKLGDSDPQQLIPNLHSLTIECHRRERGQVEEFSYHAVLSMLRMMVGRVPTPLRRFRMVWTSSLLPRPPNEWETDGFRRLAEKGMDIYVGSPERSWL</sequence>